<evidence type="ECO:0000256" key="7">
    <source>
        <dbReference type="SAM" id="MobiDB-lite"/>
    </source>
</evidence>
<evidence type="ECO:0008006" key="11">
    <source>
        <dbReference type="Google" id="ProtNLM"/>
    </source>
</evidence>
<evidence type="ECO:0000256" key="8">
    <source>
        <dbReference type="SAM" id="SignalP"/>
    </source>
</evidence>
<gene>
    <name evidence="9" type="ORF">H6H00_17215</name>
</gene>
<comment type="subcellular location">
    <subcellularLocation>
        <location evidence="1">Cell membrane</location>
    </subcellularLocation>
</comment>
<dbReference type="Proteomes" id="UP000515728">
    <property type="component" value="Chromosome"/>
</dbReference>
<name>A0A7G7MB53_9PSEU</name>
<proteinExistence type="inferred from homology"/>
<comment type="similarity">
    <text evidence="2">Belongs to the MmpS family.</text>
</comment>
<dbReference type="InterPro" id="IPR038468">
    <property type="entry name" value="MmpS_C"/>
</dbReference>
<dbReference type="KEGG" id="ppel:H6H00_17215"/>
<dbReference type="EMBL" id="CP060131">
    <property type="protein sequence ID" value="QNG50014.1"/>
    <property type="molecule type" value="Genomic_DNA"/>
</dbReference>
<sequence length="144" mass="14208">MHPVRLAAAVLATVLVASAAACVNRLPPTAGSPTAPPTTSTAASAGPATPSPPSATEADASVTYEATGSGTAITVDYSPDADGASDRIESVPLPFTKEVPVVGSPTLFEIVIVGGDNVGCRIVLDGQVVAQEPAGGSAHCIYQP</sequence>
<evidence type="ECO:0000256" key="1">
    <source>
        <dbReference type="ARBA" id="ARBA00004236"/>
    </source>
</evidence>
<feature type="compositionally biased region" description="Low complexity" evidence="7">
    <location>
        <begin position="28"/>
        <end position="48"/>
    </location>
</feature>
<evidence type="ECO:0000256" key="6">
    <source>
        <dbReference type="ARBA" id="ARBA00023136"/>
    </source>
</evidence>
<evidence type="ECO:0000256" key="4">
    <source>
        <dbReference type="ARBA" id="ARBA00022692"/>
    </source>
</evidence>
<evidence type="ECO:0000256" key="2">
    <source>
        <dbReference type="ARBA" id="ARBA00007531"/>
    </source>
</evidence>
<dbReference type="GO" id="GO:0005886">
    <property type="term" value="C:plasma membrane"/>
    <property type="evidence" value="ECO:0007669"/>
    <property type="project" value="UniProtKB-SubCell"/>
</dbReference>
<evidence type="ECO:0000256" key="5">
    <source>
        <dbReference type="ARBA" id="ARBA00022989"/>
    </source>
</evidence>
<dbReference type="RefSeq" id="WP_185716776.1">
    <property type="nucleotide sequence ID" value="NZ_BAAAWI010000001.1"/>
</dbReference>
<accession>A0A7G7MB53</accession>
<keyword evidence="6" id="KW-0472">Membrane</keyword>
<protein>
    <recommendedName>
        <fullName evidence="11">MmpS family membrane protein</fullName>
    </recommendedName>
</protein>
<keyword evidence="8" id="KW-0732">Signal</keyword>
<reference evidence="9 10" key="1">
    <citation type="submission" date="2020-08" db="EMBL/GenBank/DDBJ databases">
        <authorList>
            <person name="Mo P."/>
        </authorList>
    </citation>
    <scope>NUCLEOTIDE SEQUENCE [LARGE SCALE GENOMIC DNA]</scope>
    <source>
        <strain evidence="9 10">CGMCC 4.1532</strain>
    </source>
</reference>
<keyword evidence="5" id="KW-1133">Transmembrane helix</keyword>
<keyword evidence="4" id="KW-0812">Transmembrane</keyword>
<keyword evidence="10" id="KW-1185">Reference proteome</keyword>
<feature type="region of interest" description="Disordered" evidence="7">
    <location>
        <begin position="28"/>
        <end position="59"/>
    </location>
</feature>
<feature type="chain" id="PRO_5029012518" description="MmpS family membrane protein" evidence="8">
    <location>
        <begin position="20"/>
        <end position="144"/>
    </location>
</feature>
<evidence type="ECO:0000313" key="10">
    <source>
        <dbReference type="Proteomes" id="UP000515728"/>
    </source>
</evidence>
<keyword evidence="3" id="KW-1003">Cell membrane</keyword>
<dbReference type="Gene3D" id="2.60.40.2880">
    <property type="entry name" value="MmpS1-5, C-terminal soluble domain"/>
    <property type="match status" value="1"/>
</dbReference>
<dbReference type="PROSITE" id="PS51257">
    <property type="entry name" value="PROKAR_LIPOPROTEIN"/>
    <property type="match status" value="1"/>
</dbReference>
<organism evidence="9 10">
    <name type="scientific">Pseudonocardia petroleophila</name>
    <dbReference type="NCBI Taxonomy" id="37331"/>
    <lineage>
        <taxon>Bacteria</taxon>
        <taxon>Bacillati</taxon>
        <taxon>Actinomycetota</taxon>
        <taxon>Actinomycetes</taxon>
        <taxon>Pseudonocardiales</taxon>
        <taxon>Pseudonocardiaceae</taxon>
        <taxon>Pseudonocardia</taxon>
    </lineage>
</organism>
<evidence type="ECO:0000313" key="9">
    <source>
        <dbReference type="EMBL" id="QNG50014.1"/>
    </source>
</evidence>
<feature type="signal peptide" evidence="8">
    <location>
        <begin position="1"/>
        <end position="19"/>
    </location>
</feature>
<dbReference type="Pfam" id="PF05423">
    <property type="entry name" value="Mycobact_memb"/>
    <property type="match status" value="1"/>
</dbReference>
<dbReference type="InterPro" id="IPR008693">
    <property type="entry name" value="MmpS"/>
</dbReference>
<evidence type="ECO:0000256" key="3">
    <source>
        <dbReference type="ARBA" id="ARBA00022475"/>
    </source>
</evidence>
<dbReference type="AlphaFoldDB" id="A0A7G7MB53"/>